<dbReference type="Proteomes" id="UP000186817">
    <property type="component" value="Unassembled WGS sequence"/>
</dbReference>
<dbReference type="AlphaFoldDB" id="A0A1Q9CQW2"/>
<feature type="compositionally biased region" description="Pro residues" evidence="1">
    <location>
        <begin position="924"/>
        <end position="934"/>
    </location>
</feature>
<feature type="compositionally biased region" description="Polar residues" evidence="1">
    <location>
        <begin position="946"/>
        <end position="966"/>
    </location>
</feature>
<feature type="compositionally biased region" description="Polar residues" evidence="1">
    <location>
        <begin position="543"/>
        <end position="557"/>
    </location>
</feature>
<feature type="region of interest" description="Disordered" evidence="1">
    <location>
        <begin position="854"/>
        <end position="966"/>
    </location>
</feature>
<feature type="region of interest" description="Disordered" evidence="1">
    <location>
        <begin position="543"/>
        <end position="571"/>
    </location>
</feature>
<dbReference type="OrthoDB" id="10307351at2759"/>
<feature type="compositionally biased region" description="Basic residues" evidence="1">
    <location>
        <begin position="861"/>
        <end position="870"/>
    </location>
</feature>
<feature type="compositionally biased region" description="Basic and acidic residues" evidence="1">
    <location>
        <begin position="70"/>
        <end position="83"/>
    </location>
</feature>
<evidence type="ECO:0000256" key="1">
    <source>
        <dbReference type="SAM" id="MobiDB-lite"/>
    </source>
</evidence>
<feature type="compositionally biased region" description="Polar residues" evidence="1">
    <location>
        <begin position="39"/>
        <end position="49"/>
    </location>
</feature>
<protein>
    <submittedName>
        <fullName evidence="2">Uncharacterized protein</fullName>
    </submittedName>
</protein>
<feature type="region of interest" description="Disordered" evidence="1">
    <location>
        <begin position="38"/>
        <end position="128"/>
    </location>
</feature>
<evidence type="ECO:0000313" key="3">
    <source>
        <dbReference type="Proteomes" id="UP000186817"/>
    </source>
</evidence>
<gene>
    <name evidence="2" type="ORF">AK812_SmicGene33736</name>
</gene>
<organism evidence="2 3">
    <name type="scientific">Symbiodinium microadriaticum</name>
    <name type="common">Dinoflagellate</name>
    <name type="synonym">Zooxanthella microadriatica</name>
    <dbReference type="NCBI Taxonomy" id="2951"/>
    <lineage>
        <taxon>Eukaryota</taxon>
        <taxon>Sar</taxon>
        <taxon>Alveolata</taxon>
        <taxon>Dinophyceae</taxon>
        <taxon>Suessiales</taxon>
        <taxon>Symbiodiniaceae</taxon>
        <taxon>Symbiodinium</taxon>
    </lineage>
</organism>
<evidence type="ECO:0000313" key="2">
    <source>
        <dbReference type="EMBL" id="OLP85300.1"/>
    </source>
</evidence>
<feature type="compositionally biased region" description="Basic and acidic residues" evidence="1">
    <location>
        <begin position="879"/>
        <end position="909"/>
    </location>
</feature>
<feature type="compositionally biased region" description="Low complexity" evidence="1">
    <location>
        <begin position="935"/>
        <end position="945"/>
    </location>
</feature>
<accession>A0A1Q9CQW2</accession>
<comment type="caution">
    <text evidence="2">The sequence shown here is derived from an EMBL/GenBank/DDBJ whole genome shotgun (WGS) entry which is preliminary data.</text>
</comment>
<feature type="region of interest" description="Disordered" evidence="1">
    <location>
        <begin position="402"/>
        <end position="421"/>
    </location>
</feature>
<proteinExistence type="predicted"/>
<name>A0A1Q9CQW2_SYMMI</name>
<keyword evidence="3" id="KW-1185">Reference proteome</keyword>
<dbReference type="EMBL" id="LSRX01000984">
    <property type="protein sequence ID" value="OLP85300.1"/>
    <property type="molecule type" value="Genomic_DNA"/>
</dbReference>
<reference evidence="2 3" key="1">
    <citation type="submission" date="2016-02" db="EMBL/GenBank/DDBJ databases">
        <title>Genome analysis of coral dinoflagellate symbionts highlights evolutionary adaptations to a symbiotic lifestyle.</title>
        <authorList>
            <person name="Aranda M."/>
            <person name="Li Y."/>
            <person name="Liew Y.J."/>
            <person name="Baumgarten S."/>
            <person name="Simakov O."/>
            <person name="Wilson M."/>
            <person name="Piel J."/>
            <person name="Ashoor H."/>
            <person name="Bougouffa S."/>
            <person name="Bajic V.B."/>
            <person name="Ryu T."/>
            <person name="Ravasi T."/>
            <person name="Bayer T."/>
            <person name="Micklem G."/>
            <person name="Kim H."/>
            <person name="Bhak J."/>
            <person name="Lajeunesse T.C."/>
            <person name="Voolstra C.R."/>
        </authorList>
    </citation>
    <scope>NUCLEOTIDE SEQUENCE [LARGE SCALE GENOMIC DNA]</scope>
    <source>
        <strain evidence="2 3">CCMP2467</strain>
    </source>
</reference>
<feature type="compositionally biased region" description="Low complexity" evidence="1">
    <location>
        <begin position="562"/>
        <end position="571"/>
    </location>
</feature>
<feature type="compositionally biased region" description="Low complexity" evidence="1">
    <location>
        <begin position="84"/>
        <end position="95"/>
    </location>
</feature>
<sequence>MPAAPQASADHDWEFRTRTCVLQHREKQKRELLKDLCMSAQTGARSQSPRKWGPKRAGSTEHPGLRSFRPRPDLADGDARPTEGESSGIPASPSSARRRRRTADEAADEGEGGEAGSIPSHPSQIEGDEDDLLDEYDRAYTEPVLPTMADISDADVDMSECVYKTLEGLRGDTFSIARDIGLERLLKHDGIDHLIEQIRQQAFPLQSEEASELFRQGQLLSGPLAKQQGEPMLSYIARRKQWWATLCELDPDIRLSEAMRANLFGELSGLSRQEQLMIKTAARSQTTDEYSRVLVQHNRQSISTDKQQYNTPKFGYMGYGYDEHEAAEPDQGTIPEEDFADAAYPALDSTHDDELWVEDEDVAMQLNAYAAISEEIEADEIGEGYAEAVQLAYAATNTLSQAKGKGKGKDKGAKGKPGGKLVRSNRTIADRKAKLTEQKSKSRCLRCGVVGHWAGDAECRFKGNAKGEERKKRSEIASVVQVVVPAIDQFSEIVEGHQHLLGDGFRLRWRPLAIVKAAEAHKNRFKIPDPPVPMNVRAAAADQSSGTHVHNTGMNSQEQREATTTPNTTTPARHTTLARTLAHLATGSQQGFMTIDQGTHSSSADMEFMEPCTFQRPCIATSAGRAEAHRGFQNARREYDEGCAASGITPEAGNLANAARICAPPATLHLAEAEFTPVLLGPSPADMVVDIFTHEYEYNATVQRIRNDWSGSRMEQTKPGSTVFRCRSGRAAGDAKNAATDQRLGLHRHPWEVDDEDSFVVPPECAGANPSTATESAATPMYAPPTPKAPAVDANKELLGKLRAEKEALLGENTRLVARLRETEDELAEARNHLRDAQFGLEEASRRAYRAERQLDELQMRRSKSRRRRSSSSPRERRRREEQYRRDDRDRRDDRYEIGRTARWGRDTDAAAGEGEITLASSPAYPPDEPPAAPPAELAAASSGATRATTVGGSPRGTATQPNVSI</sequence>